<keyword evidence="2" id="KW-0812">Transmembrane</keyword>
<accession>A0AAP9Y4Q0</accession>
<evidence type="ECO:0008006" key="5">
    <source>
        <dbReference type="Google" id="ProtNLM"/>
    </source>
</evidence>
<gene>
    <name evidence="3" type="ORF">I6H06_13260</name>
</gene>
<evidence type="ECO:0000256" key="2">
    <source>
        <dbReference type="SAM" id="Phobius"/>
    </source>
</evidence>
<keyword evidence="2" id="KW-0472">Membrane</keyword>
<evidence type="ECO:0000313" key="3">
    <source>
        <dbReference type="EMBL" id="QPQ93242.1"/>
    </source>
</evidence>
<dbReference type="EMBL" id="CP065601">
    <property type="protein sequence ID" value="QPQ93242.1"/>
    <property type="molecule type" value="Genomic_DNA"/>
</dbReference>
<evidence type="ECO:0000313" key="4">
    <source>
        <dbReference type="Proteomes" id="UP000594892"/>
    </source>
</evidence>
<protein>
    <recommendedName>
        <fullName evidence="5">Phage transmembrane protein</fullName>
    </recommendedName>
</protein>
<proteinExistence type="predicted"/>
<keyword evidence="1" id="KW-0175">Coiled coil</keyword>
<dbReference type="Proteomes" id="UP000594892">
    <property type="component" value="Chromosome 2"/>
</dbReference>
<reference evidence="3 4" key="1">
    <citation type="submission" date="2020-12" db="EMBL/GenBank/DDBJ databases">
        <title>FDA dAtabase for Regulatory Grade micrObial Sequences (FDA-ARGOS): Supporting development and validation of Infectious Disease Dx tests.</title>
        <authorList>
            <person name="Minogue T."/>
            <person name="Wolcott M."/>
            <person name="Wasieloski L."/>
            <person name="Aguilar W."/>
            <person name="Moore D."/>
            <person name="Jaissle J."/>
            <person name="Tallon L."/>
            <person name="Sadzewicz L."/>
            <person name="Zhao X."/>
            <person name="Boylan J."/>
            <person name="Ott S."/>
            <person name="Bowen H."/>
            <person name="Vavikolanu K."/>
            <person name="Mehta A."/>
            <person name="Aluvathingal J."/>
            <person name="Nadendla S."/>
            <person name="Yan Y."/>
            <person name="Sichtig H."/>
        </authorList>
    </citation>
    <scope>NUCLEOTIDE SEQUENCE [LARGE SCALE GENOMIC DNA]</scope>
    <source>
        <strain evidence="3 4">FDAARGOS_949</strain>
    </source>
</reference>
<keyword evidence="2" id="KW-1133">Transmembrane helix</keyword>
<evidence type="ECO:0000256" key="1">
    <source>
        <dbReference type="SAM" id="Coils"/>
    </source>
</evidence>
<name>A0AAP9Y4Q0_BURGL</name>
<dbReference type="AlphaFoldDB" id="A0AAP9Y4Q0"/>
<feature type="coiled-coil region" evidence="1">
    <location>
        <begin position="15"/>
        <end position="42"/>
    </location>
</feature>
<sequence>MPEQRSTNAGVEERLRSGDRRFSKLEARMNQMEAQVRSHLERQDAHLRQQDEHLRIQDGKLDTVVANTQSMVETWQGGQKVMRALCRIADAWRFLMRNVVGQLAAFTLVAIVIYRYLHHEPVPDWAHAAFTFLLG</sequence>
<organism evidence="3 4">
    <name type="scientific">Burkholderia glumae</name>
    <name type="common">Pseudomonas glumae</name>
    <dbReference type="NCBI Taxonomy" id="337"/>
    <lineage>
        <taxon>Bacteria</taxon>
        <taxon>Pseudomonadati</taxon>
        <taxon>Pseudomonadota</taxon>
        <taxon>Betaproteobacteria</taxon>
        <taxon>Burkholderiales</taxon>
        <taxon>Burkholderiaceae</taxon>
        <taxon>Burkholderia</taxon>
    </lineage>
</organism>
<feature type="transmembrane region" description="Helical" evidence="2">
    <location>
        <begin position="99"/>
        <end position="117"/>
    </location>
</feature>